<comment type="function">
    <text evidence="5 7">Component of a hydro-lyase that catalyzes the dehydration of mevalonate 5-phosphate (MVA5P) to form trans-anhydromevalonate 5-phosphate (tAHMP). Involved in the archaeal mevalonate (MVA) pathway, which provides fundamental precursors for isoprenoid biosynthesis, such as isopentenyl diphosphate (IPP) and dimethylallyl diphosphate (DMAPP).</text>
</comment>
<evidence type="ECO:0000256" key="7">
    <source>
        <dbReference type="HAMAP-Rule" id="MF_00078"/>
    </source>
</evidence>
<dbReference type="SUPFAM" id="SSF52016">
    <property type="entry name" value="LeuD/IlvD-like"/>
    <property type="match status" value="1"/>
</dbReference>
<dbReference type="CDD" id="cd01356">
    <property type="entry name" value="AcnX_swivel"/>
    <property type="match status" value="1"/>
</dbReference>
<dbReference type="PANTHER" id="PTHR36577:SF3">
    <property type="entry name" value="DUF521 DOMAIN PROTEIN (AFU_ORTHOLOGUE AFUA_6G00490)"/>
    <property type="match status" value="1"/>
</dbReference>
<dbReference type="Gene3D" id="3.50.30.10">
    <property type="entry name" value="Phosphohistidine domain"/>
    <property type="match status" value="1"/>
</dbReference>
<evidence type="ECO:0000256" key="4">
    <source>
        <dbReference type="ARBA" id="ARBA00045120"/>
    </source>
</evidence>
<reference evidence="10" key="1">
    <citation type="submission" date="2023-02" db="EMBL/GenBank/DDBJ databases">
        <title>Enrichment on poylsaccharides allowed isolation of novel metabolic and taxonomic groups of Haloarchaea.</title>
        <authorList>
            <person name="Sorokin D.Y."/>
            <person name="Elcheninov A.G."/>
            <person name="Khizhniak T.V."/>
            <person name="Kolganova T.V."/>
            <person name="Kublanov I.V."/>
        </authorList>
    </citation>
    <scope>NUCLEOTIDE SEQUENCE</scope>
    <source>
        <strain evidence="9 11">HArc-curdl5-1</strain>
        <strain evidence="10">HArc-curdl7</strain>
    </source>
</reference>
<accession>A0AAE3LEZ3</accession>
<dbReference type="HAMAP" id="MF_00078">
    <property type="entry name" value="PMDh_S"/>
    <property type="match status" value="1"/>
</dbReference>
<feature type="domain" description="Phosphomevalonate dehydratase small subunit-like" evidence="8">
    <location>
        <begin position="30"/>
        <end position="109"/>
    </location>
</feature>
<dbReference type="EC" id="4.2.1.182" evidence="7"/>
<evidence type="ECO:0000313" key="10">
    <source>
        <dbReference type="EMBL" id="MCU4726992.1"/>
    </source>
</evidence>
<evidence type="ECO:0000256" key="6">
    <source>
        <dbReference type="ARBA" id="ARBA00046520"/>
    </source>
</evidence>
<evidence type="ECO:0000313" key="11">
    <source>
        <dbReference type="Proteomes" id="UP001208186"/>
    </source>
</evidence>
<proteinExistence type="inferred from homology"/>
<feature type="active site" description="Proton acceptor" evidence="7">
    <location>
        <position position="68"/>
    </location>
</feature>
<evidence type="ECO:0000313" key="9">
    <source>
        <dbReference type="EMBL" id="MCU4717828.1"/>
    </source>
</evidence>
<comment type="caution">
    <text evidence="10">The sequence shown here is derived from an EMBL/GenBank/DDBJ whole genome shotgun (WGS) entry which is preliminary data.</text>
</comment>
<dbReference type="InterPro" id="IPR012016">
    <property type="entry name" value="PMDh-S-like"/>
</dbReference>
<name>A0AAE3LEZ3_9EURY</name>
<organism evidence="10 12">
    <name type="scientific">Halapricum hydrolyticum</name>
    <dbReference type="NCBI Taxonomy" id="2979991"/>
    <lineage>
        <taxon>Archaea</taxon>
        <taxon>Methanobacteriati</taxon>
        <taxon>Methanobacteriota</taxon>
        <taxon>Stenosarchaea group</taxon>
        <taxon>Halobacteria</taxon>
        <taxon>Halobacteriales</taxon>
        <taxon>Haloarculaceae</taxon>
        <taxon>Halapricum</taxon>
    </lineage>
</organism>
<comment type="subunit">
    <text evidence="6 7">Heterodimer composed of a large subunit (PMDh-L) and a small subunit (PMDh-S).</text>
</comment>
<dbReference type="GO" id="GO:0019287">
    <property type="term" value="P:isopentenyl diphosphate biosynthetic process, mevalonate pathway"/>
    <property type="evidence" value="ECO:0007669"/>
    <property type="project" value="UniProtKB-UniRule"/>
</dbReference>
<dbReference type="NCBIfam" id="NF003046">
    <property type="entry name" value="PRK03955.1"/>
    <property type="match status" value="1"/>
</dbReference>
<keyword evidence="11" id="KW-1185">Reference proteome</keyword>
<evidence type="ECO:0000256" key="3">
    <source>
        <dbReference type="ARBA" id="ARBA00023239"/>
    </source>
</evidence>
<dbReference type="AlphaFoldDB" id="A0AAE3LEZ3"/>
<keyword evidence="3 7" id="KW-0456">Lyase</keyword>
<evidence type="ECO:0000313" key="12">
    <source>
        <dbReference type="Proteomes" id="UP001209746"/>
    </source>
</evidence>
<comment type="similarity">
    <text evidence="7">Belongs to the AcnX type II small subunit family.</text>
</comment>
<gene>
    <name evidence="10" type="ORF">OB914_08420</name>
    <name evidence="9" type="ORF">OB916_07085</name>
</gene>
<dbReference type="EMBL" id="JAOPKD010000006">
    <property type="protein sequence ID" value="MCU4726992.1"/>
    <property type="molecule type" value="Genomic_DNA"/>
</dbReference>
<dbReference type="InterPro" id="IPR002840">
    <property type="entry name" value="PMDh-S-like_dom"/>
</dbReference>
<comment type="pathway">
    <text evidence="1 7">Isoprenoid biosynthesis; isopentenyl diphosphate biosynthesis via mevalonate pathway.</text>
</comment>
<evidence type="ECO:0000256" key="2">
    <source>
        <dbReference type="ARBA" id="ARBA00023229"/>
    </source>
</evidence>
<dbReference type="Pfam" id="PF01989">
    <property type="entry name" value="AcnX_swivel_put"/>
    <property type="match status" value="1"/>
</dbReference>
<dbReference type="Proteomes" id="UP001209746">
    <property type="component" value="Unassembled WGS sequence"/>
</dbReference>
<sequence length="134" mass="13865">MSESDTTVVQGNAITEGMATGEVLRSTEPISFYGAVEPDTGEFIEEGHQLEGENVAGKVLVFPRGKGSTVGSYVLYGLAQNGVAPAAIINEETETIVATGAILGEIPCVDDVPIDALEDGERVTVDAGAGVVRR</sequence>
<protein>
    <recommendedName>
        <fullName evidence="7">Phosphomevalonate dehydratase small subunit</fullName>
        <shortName evidence="7">PMDh small subunit</shortName>
        <shortName evidence="7">PMDh-S</shortName>
        <ecNumber evidence="7">4.2.1.182</ecNumber>
    </recommendedName>
</protein>
<evidence type="ECO:0000256" key="1">
    <source>
        <dbReference type="ARBA" id="ARBA00005092"/>
    </source>
</evidence>
<evidence type="ECO:0000259" key="8">
    <source>
        <dbReference type="Pfam" id="PF01989"/>
    </source>
</evidence>
<dbReference type="PANTHER" id="PTHR36577">
    <property type="entry name" value="DUF521 DOMAIN PROTEIN (AFU_ORTHOLOGUE AFUA_6G00490)"/>
    <property type="match status" value="1"/>
</dbReference>
<dbReference type="GO" id="GO:0016836">
    <property type="term" value="F:hydro-lyase activity"/>
    <property type="evidence" value="ECO:0007669"/>
    <property type="project" value="UniProtKB-UniRule"/>
</dbReference>
<keyword evidence="2 7" id="KW-0414">Isoprene biosynthesis</keyword>
<dbReference type="EMBL" id="JAOPKC010000005">
    <property type="protein sequence ID" value="MCU4717828.1"/>
    <property type="molecule type" value="Genomic_DNA"/>
</dbReference>
<dbReference type="InterPro" id="IPR020794">
    <property type="entry name" value="PMDh_S"/>
</dbReference>
<evidence type="ECO:0000256" key="5">
    <source>
        <dbReference type="ARBA" id="ARBA00045299"/>
    </source>
</evidence>
<dbReference type="PIRSF" id="PIRSF004966">
    <property type="entry name" value="UCP004966"/>
    <property type="match status" value="1"/>
</dbReference>
<comment type="catalytic activity">
    <reaction evidence="4">
        <text>(R)-5-phosphomevalonate = (2E)-3-methyl-5-phosphooxypent-2-enoate + H2O</text>
        <dbReference type="Rhea" id="RHEA:78975"/>
        <dbReference type="ChEBI" id="CHEBI:15377"/>
        <dbReference type="ChEBI" id="CHEBI:58146"/>
        <dbReference type="ChEBI" id="CHEBI:229665"/>
        <dbReference type="EC" id="4.2.1.182"/>
    </reaction>
    <physiologicalReaction direction="left-to-right" evidence="4">
        <dbReference type="Rhea" id="RHEA:78976"/>
    </physiologicalReaction>
</comment>
<dbReference type="RefSeq" id="WP_315908593.1">
    <property type="nucleotide sequence ID" value="NZ_JAOPKC010000005.1"/>
</dbReference>
<dbReference type="Proteomes" id="UP001208186">
    <property type="component" value="Unassembled WGS sequence"/>
</dbReference>